<dbReference type="EMBL" id="MDYQ01000105">
    <property type="protein sequence ID" value="PRP82349.1"/>
    <property type="molecule type" value="Genomic_DNA"/>
</dbReference>
<name>A0A2P6NEG3_9EUKA</name>
<sequence length="319" mass="35899">MDDLYLNFCDEILPFHHFPTDNADVEGQPVKCVETAVAKPTPITCAECRKSHVMCDSESEADSYIHLTAKVKKTVAGDVTNQAQSPVISPAETSPRLTGSGGETSYMETGDSSSPSELTIDRNELWRTLLPGEESSPPSLYVIPSQEAEDISSTLKNSGHPGITPELARKFEKFTTQLMQMRKFITPQQKENMRIDFEGQLEKSKIMATESDVPTIIWERSFIVHHVNRSASDLFGWEPVLPSKDFESLFRIFSKEAGSLIGDHAIRAHESHFHEKAYFRAGIRNVKDEQYRMANMVYTIKKDVLGLPQLYVLQILPDM</sequence>
<gene>
    <name evidence="2" type="ORF">PROFUN_10253</name>
</gene>
<dbReference type="Proteomes" id="UP000241769">
    <property type="component" value="Unassembled WGS sequence"/>
</dbReference>
<dbReference type="AlphaFoldDB" id="A0A2P6NEG3"/>
<evidence type="ECO:0000313" key="3">
    <source>
        <dbReference type="Proteomes" id="UP000241769"/>
    </source>
</evidence>
<protein>
    <recommendedName>
        <fullName evidence="4">PAS domain-containing protein</fullName>
    </recommendedName>
</protein>
<feature type="compositionally biased region" description="Polar residues" evidence="1">
    <location>
        <begin position="82"/>
        <end position="97"/>
    </location>
</feature>
<accession>A0A2P6NEG3</accession>
<comment type="caution">
    <text evidence="2">The sequence shown here is derived from an EMBL/GenBank/DDBJ whole genome shotgun (WGS) entry which is preliminary data.</text>
</comment>
<organism evidence="2 3">
    <name type="scientific">Planoprotostelium fungivorum</name>
    <dbReference type="NCBI Taxonomy" id="1890364"/>
    <lineage>
        <taxon>Eukaryota</taxon>
        <taxon>Amoebozoa</taxon>
        <taxon>Evosea</taxon>
        <taxon>Variosea</taxon>
        <taxon>Cavosteliida</taxon>
        <taxon>Cavosteliaceae</taxon>
        <taxon>Planoprotostelium</taxon>
    </lineage>
</organism>
<reference evidence="2 3" key="1">
    <citation type="journal article" date="2018" name="Genome Biol. Evol.">
        <title>Multiple Roots of Fruiting Body Formation in Amoebozoa.</title>
        <authorList>
            <person name="Hillmann F."/>
            <person name="Forbes G."/>
            <person name="Novohradska S."/>
            <person name="Ferling I."/>
            <person name="Riege K."/>
            <person name="Groth M."/>
            <person name="Westermann M."/>
            <person name="Marz M."/>
            <person name="Spaller T."/>
            <person name="Winckler T."/>
            <person name="Schaap P."/>
            <person name="Glockner G."/>
        </authorList>
    </citation>
    <scope>NUCLEOTIDE SEQUENCE [LARGE SCALE GENOMIC DNA]</scope>
    <source>
        <strain evidence="2 3">Jena</strain>
    </source>
</reference>
<evidence type="ECO:0008006" key="4">
    <source>
        <dbReference type="Google" id="ProtNLM"/>
    </source>
</evidence>
<feature type="compositionally biased region" description="Polar residues" evidence="1">
    <location>
        <begin position="106"/>
        <end position="117"/>
    </location>
</feature>
<dbReference type="OrthoDB" id="2538135at2759"/>
<proteinExistence type="predicted"/>
<evidence type="ECO:0000256" key="1">
    <source>
        <dbReference type="SAM" id="MobiDB-lite"/>
    </source>
</evidence>
<evidence type="ECO:0000313" key="2">
    <source>
        <dbReference type="EMBL" id="PRP82349.1"/>
    </source>
</evidence>
<feature type="region of interest" description="Disordered" evidence="1">
    <location>
        <begin position="82"/>
        <end position="118"/>
    </location>
</feature>
<dbReference type="InParanoid" id="A0A2P6NEG3"/>
<keyword evidence="3" id="KW-1185">Reference proteome</keyword>